<evidence type="ECO:0000256" key="1">
    <source>
        <dbReference type="SAM" id="Phobius"/>
    </source>
</evidence>
<feature type="transmembrane region" description="Helical" evidence="1">
    <location>
        <begin position="40"/>
        <end position="63"/>
    </location>
</feature>
<protein>
    <submittedName>
        <fullName evidence="2">Uncharacterized protein</fullName>
    </submittedName>
</protein>
<keyword evidence="1" id="KW-1133">Transmembrane helix</keyword>
<accession>A0A368LHP7</accession>
<dbReference type="Proteomes" id="UP000252479">
    <property type="component" value="Unassembled WGS sequence"/>
</dbReference>
<dbReference type="AlphaFoldDB" id="A0A368LHP7"/>
<feature type="transmembrane region" description="Helical" evidence="1">
    <location>
        <begin position="7"/>
        <end position="28"/>
    </location>
</feature>
<keyword evidence="1" id="KW-0472">Membrane</keyword>
<organism evidence="2 3">
    <name type="scientific">Vibrio casei</name>
    <dbReference type="NCBI Taxonomy" id="673372"/>
    <lineage>
        <taxon>Bacteria</taxon>
        <taxon>Pseudomonadati</taxon>
        <taxon>Pseudomonadota</taxon>
        <taxon>Gammaproteobacteria</taxon>
        <taxon>Vibrionales</taxon>
        <taxon>Vibrionaceae</taxon>
        <taxon>Vibrio</taxon>
    </lineage>
</organism>
<reference evidence="2 3" key="1">
    <citation type="journal article" date="2017" name="Elife">
        <title>Extensive horizontal gene transfer in cheese-associated bacteria.</title>
        <authorList>
            <person name="Bonham K.S."/>
            <person name="Wolfe B.E."/>
            <person name="Dutton R.J."/>
        </authorList>
    </citation>
    <scope>NUCLEOTIDE SEQUENCE [LARGE SCALE GENOMIC DNA]</scope>
    <source>
        <strain evidence="2 3">JB196</strain>
    </source>
</reference>
<sequence length="65" mass="7347">MAIADKYKLIILKIVSIILSIIILKYLSPLFLVENIAIDIKVITLLLTAYGLSVLIGKFLVFIKW</sequence>
<keyword evidence="1" id="KW-0812">Transmembrane</keyword>
<dbReference type="EMBL" id="QPGL01000002">
    <property type="protein sequence ID" value="RCS70279.1"/>
    <property type="molecule type" value="Genomic_DNA"/>
</dbReference>
<proteinExistence type="predicted"/>
<name>A0A368LHP7_9VIBR</name>
<comment type="caution">
    <text evidence="2">The sequence shown here is derived from an EMBL/GenBank/DDBJ whole genome shotgun (WGS) entry which is preliminary data.</text>
</comment>
<gene>
    <name evidence="2" type="ORF">CIK83_12560</name>
</gene>
<keyword evidence="3" id="KW-1185">Reference proteome</keyword>
<evidence type="ECO:0000313" key="3">
    <source>
        <dbReference type="Proteomes" id="UP000252479"/>
    </source>
</evidence>
<evidence type="ECO:0000313" key="2">
    <source>
        <dbReference type="EMBL" id="RCS70279.1"/>
    </source>
</evidence>